<evidence type="ECO:0000313" key="4">
    <source>
        <dbReference type="Proteomes" id="UP000292345"/>
    </source>
</evidence>
<feature type="transmembrane region" description="Helical" evidence="1">
    <location>
        <begin position="34"/>
        <end position="53"/>
    </location>
</feature>
<gene>
    <name evidence="3" type="ORF">C3B51_02030</name>
</gene>
<reference evidence="3 4" key="1">
    <citation type="submission" date="2018-01" db="EMBL/GenBank/DDBJ databases">
        <title>Co-occurrence of chitin degradation, pigmentation and bioactivity in marine Pseudoalteromonas.</title>
        <authorList>
            <person name="Paulsen S."/>
            <person name="Gram L."/>
            <person name="Machado H."/>
        </authorList>
    </citation>
    <scope>NUCLEOTIDE SEQUENCE [LARGE SCALE GENOMIC DNA]</scope>
    <source>
        <strain evidence="3 4">S1946</strain>
    </source>
</reference>
<organism evidence="3 4">
    <name type="scientific">Pseudoalteromonas rubra</name>
    <dbReference type="NCBI Taxonomy" id="43658"/>
    <lineage>
        <taxon>Bacteria</taxon>
        <taxon>Pseudomonadati</taxon>
        <taxon>Pseudomonadota</taxon>
        <taxon>Gammaproteobacteria</taxon>
        <taxon>Alteromonadales</taxon>
        <taxon>Pseudoalteromonadaceae</taxon>
        <taxon>Pseudoalteromonas</taxon>
    </lineage>
</organism>
<sequence>MIDWLFSISTSVCVAITLLPCVNSDHWLFRCWEFPRLQIMLLILLNSLLLFVFKTDYYAFYLAAMIVCFAWQAHWVMPYIPGYPTEVPGAKTPLSHTVKILTANVLMSNRNATHLLACIHQHRPDMILTLESDEWWQAQLHAIHDDYPYRVAVPQSNLYGMHLYSKLRLTDTQVAYLVESDIPSIHCHVEMDGSTVVHCHFLHPAPPSPTENTSAKPRDKELLCIARQVRPDLYPTIVTGDLNDVAWSPTTRAFRARSGLLDPRIGRGFFNTFHADYVCARWPLDHLFHSHHFHIIDIQRLEHIGSDHFPLLTELHLTQ</sequence>
<keyword evidence="1" id="KW-0812">Transmembrane</keyword>
<protein>
    <submittedName>
        <fullName evidence="3">Endonuclease</fullName>
    </submittedName>
</protein>
<dbReference type="Proteomes" id="UP000292345">
    <property type="component" value="Unassembled WGS sequence"/>
</dbReference>
<dbReference type="SUPFAM" id="SSF56219">
    <property type="entry name" value="DNase I-like"/>
    <property type="match status" value="1"/>
</dbReference>
<evidence type="ECO:0000259" key="2">
    <source>
        <dbReference type="Pfam" id="PF03372"/>
    </source>
</evidence>
<accession>A0A4Q7ELJ1</accession>
<dbReference type="EMBL" id="PPUZ01000004">
    <property type="protein sequence ID" value="RZM84927.1"/>
    <property type="molecule type" value="Genomic_DNA"/>
</dbReference>
<dbReference type="Pfam" id="PF03372">
    <property type="entry name" value="Exo_endo_phos"/>
    <property type="match status" value="1"/>
</dbReference>
<keyword evidence="3" id="KW-0255">Endonuclease</keyword>
<feature type="domain" description="Endonuclease/exonuclease/phosphatase" evidence="2">
    <location>
        <begin position="101"/>
        <end position="308"/>
    </location>
</feature>
<dbReference type="InterPro" id="IPR005135">
    <property type="entry name" value="Endo/exonuclease/phosphatase"/>
</dbReference>
<keyword evidence="1" id="KW-1133">Transmembrane helix</keyword>
<name>A0A4Q7ELJ1_9GAMM</name>
<dbReference type="InterPro" id="IPR036691">
    <property type="entry name" value="Endo/exonu/phosph_ase_sf"/>
</dbReference>
<proteinExistence type="predicted"/>
<keyword evidence="3" id="KW-0378">Hydrolase</keyword>
<evidence type="ECO:0000256" key="1">
    <source>
        <dbReference type="SAM" id="Phobius"/>
    </source>
</evidence>
<feature type="transmembrane region" description="Helical" evidence="1">
    <location>
        <begin position="58"/>
        <end position="77"/>
    </location>
</feature>
<dbReference type="Gene3D" id="3.60.10.10">
    <property type="entry name" value="Endonuclease/exonuclease/phosphatase"/>
    <property type="match status" value="1"/>
</dbReference>
<evidence type="ECO:0000313" key="3">
    <source>
        <dbReference type="EMBL" id="RZM84927.1"/>
    </source>
</evidence>
<comment type="caution">
    <text evidence="3">The sequence shown here is derived from an EMBL/GenBank/DDBJ whole genome shotgun (WGS) entry which is preliminary data.</text>
</comment>
<dbReference type="AlphaFoldDB" id="A0A4Q7ELJ1"/>
<keyword evidence="3" id="KW-0540">Nuclease</keyword>
<keyword evidence="1" id="KW-0472">Membrane</keyword>
<dbReference type="GO" id="GO:0004519">
    <property type="term" value="F:endonuclease activity"/>
    <property type="evidence" value="ECO:0007669"/>
    <property type="project" value="UniProtKB-KW"/>
</dbReference>